<dbReference type="InterPro" id="IPR004675">
    <property type="entry name" value="AhpD_core"/>
</dbReference>
<sequence>MQPRLNYREANPAAFEAMLAFESFARSTGIDHNLYTLIKMRASQINGCAFCIDMHGKDLLEHGESLDRLLLLTAWREVPIFTDKERAVLELTECVTRISEGGVPQHVYENVRKHFSEKEYVDLLMAINAINCWNRISISTGMFPGCFVSA</sequence>
<feature type="domain" description="Carboxymuconolactone decarboxylase-like" evidence="1">
    <location>
        <begin position="12"/>
        <end position="93"/>
    </location>
</feature>
<protein>
    <submittedName>
        <fullName evidence="2">Uncharacterized protein ydfG</fullName>
    </submittedName>
</protein>
<dbReference type="Pfam" id="PF02627">
    <property type="entry name" value="CMD"/>
    <property type="match status" value="1"/>
</dbReference>
<dbReference type="NCBIfam" id="TIGR00778">
    <property type="entry name" value="ahpD_dom"/>
    <property type="match status" value="1"/>
</dbReference>
<dbReference type="InterPro" id="IPR003779">
    <property type="entry name" value="CMD-like"/>
</dbReference>
<gene>
    <name evidence="2" type="primary">txxe 1433-ydfG</name>
    <name evidence="2" type="ORF">TXXE_05120</name>
</gene>
<comment type="caution">
    <text evidence="2">The sequence shown here is derived from an EMBL/GenBank/DDBJ whole genome shotgun (WGS) entry which is preliminary data.</text>
</comment>
<evidence type="ECO:0000313" key="2">
    <source>
        <dbReference type="EMBL" id="CAG5081510.1"/>
    </source>
</evidence>
<dbReference type="EMBL" id="CAJRAY010000023">
    <property type="protein sequence ID" value="CAG5081510.1"/>
    <property type="molecule type" value="Genomic_DNA"/>
</dbReference>
<dbReference type="PANTHER" id="PTHR34846">
    <property type="entry name" value="4-CARBOXYMUCONOLACTONE DECARBOXYLASE FAMILY PROTEIN (AFU_ORTHOLOGUE AFUA_6G11590)"/>
    <property type="match status" value="1"/>
</dbReference>
<name>A0ABM8V2C3_THEXY</name>
<dbReference type="SUPFAM" id="SSF69118">
    <property type="entry name" value="AhpD-like"/>
    <property type="match status" value="1"/>
</dbReference>
<dbReference type="RefSeq" id="WP_213483736.1">
    <property type="nucleotide sequence ID" value="NZ_CAJRAY010000023.1"/>
</dbReference>
<keyword evidence="3" id="KW-1185">Reference proteome</keyword>
<evidence type="ECO:0000259" key="1">
    <source>
        <dbReference type="Pfam" id="PF02627"/>
    </source>
</evidence>
<proteinExistence type="predicted"/>
<dbReference type="PANTHER" id="PTHR34846:SF10">
    <property type="entry name" value="CYTOPLASMIC PROTEIN"/>
    <property type="match status" value="1"/>
</dbReference>
<accession>A0ABM8V2C3</accession>
<dbReference type="Proteomes" id="UP000681526">
    <property type="component" value="Unassembled WGS sequence"/>
</dbReference>
<dbReference type="InterPro" id="IPR029032">
    <property type="entry name" value="AhpD-like"/>
</dbReference>
<reference evidence="2 3" key="1">
    <citation type="submission" date="2021-04" db="EMBL/GenBank/DDBJ databases">
        <authorList>
            <person name="Rakotoarivonina H."/>
        </authorList>
    </citation>
    <scope>NUCLEOTIDE SEQUENCE [LARGE SCALE GENOMIC DNA]</scope>
    <source>
        <strain evidence="2 3">XE</strain>
    </source>
</reference>
<evidence type="ECO:0000313" key="3">
    <source>
        <dbReference type="Proteomes" id="UP000681526"/>
    </source>
</evidence>
<dbReference type="Gene3D" id="1.20.1290.10">
    <property type="entry name" value="AhpD-like"/>
    <property type="match status" value="1"/>
</dbReference>
<organism evidence="2 3">
    <name type="scientific">Thermobacillus xylanilyticus</name>
    <dbReference type="NCBI Taxonomy" id="76633"/>
    <lineage>
        <taxon>Bacteria</taxon>
        <taxon>Bacillati</taxon>
        <taxon>Bacillota</taxon>
        <taxon>Bacilli</taxon>
        <taxon>Bacillales</taxon>
        <taxon>Paenibacillaceae</taxon>
        <taxon>Thermobacillus</taxon>
    </lineage>
</organism>